<keyword evidence="8" id="KW-1185">Reference proteome</keyword>
<evidence type="ECO:0000256" key="2">
    <source>
        <dbReference type="ARBA" id="ARBA00004240"/>
    </source>
</evidence>
<dbReference type="PANTHER" id="PTHR48182">
    <property type="entry name" value="PROTEIN SERAC1"/>
    <property type="match status" value="1"/>
</dbReference>
<evidence type="ECO:0000256" key="5">
    <source>
        <dbReference type="ARBA" id="ARBA00023128"/>
    </source>
</evidence>
<organism evidence="7 8">
    <name type="scientific">Lepraria neglecta</name>
    <dbReference type="NCBI Taxonomy" id="209136"/>
    <lineage>
        <taxon>Eukaryota</taxon>
        <taxon>Fungi</taxon>
        <taxon>Dikarya</taxon>
        <taxon>Ascomycota</taxon>
        <taxon>Pezizomycotina</taxon>
        <taxon>Lecanoromycetes</taxon>
        <taxon>OSLEUM clade</taxon>
        <taxon>Lecanoromycetidae</taxon>
        <taxon>Lecanorales</taxon>
        <taxon>Lecanorineae</taxon>
        <taxon>Stereocaulaceae</taxon>
        <taxon>Lepraria</taxon>
    </lineage>
</organism>
<dbReference type="EMBL" id="JASNWA010000008">
    <property type="protein sequence ID" value="KAK3171645.1"/>
    <property type="molecule type" value="Genomic_DNA"/>
</dbReference>
<dbReference type="GO" id="GO:0016020">
    <property type="term" value="C:membrane"/>
    <property type="evidence" value="ECO:0007669"/>
    <property type="project" value="UniProtKB-SubCell"/>
</dbReference>
<keyword evidence="4" id="KW-0256">Endoplasmic reticulum</keyword>
<comment type="subcellular location">
    <subcellularLocation>
        <location evidence="2">Endoplasmic reticulum</location>
    </subcellularLocation>
    <subcellularLocation>
        <location evidence="3">Membrane</location>
    </subcellularLocation>
    <subcellularLocation>
        <location evidence="1">Mitochondrion</location>
    </subcellularLocation>
</comment>
<keyword evidence="5" id="KW-0496">Mitochondrion</keyword>
<gene>
    <name evidence="7" type="ORF">OEA41_003729</name>
</gene>
<dbReference type="InterPro" id="IPR052374">
    <property type="entry name" value="SERAC1"/>
</dbReference>
<evidence type="ECO:0000313" key="8">
    <source>
        <dbReference type="Proteomes" id="UP001276659"/>
    </source>
</evidence>
<comment type="caution">
    <text evidence="7">The sequence shown here is derived from an EMBL/GenBank/DDBJ whole genome shotgun (WGS) entry which is preliminary data.</text>
</comment>
<name>A0AAD9Z599_9LECA</name>
<evidence type="ECO:0000256" key="6">
    <source>
        <dbReference type="ARBA" id="ARBA00023136"/>
    </source>
</evidence>
<accession>A0AAD9Z599</accession>
<proteinExistence type="predicted"/>
<keyword evidence="6" id="KW-0472">Membrane</keyword>
<evidence type="ECO:0000313" key="7">
    <source>
        <dbReference type="EMBL" id="KAK3171645.1"/>
    </source>
</evidence>
<dbReference type="PANTHER" id="PTHR48182:SF2">
    <property type="entry name" value="PROTEIN SERAC1"/>
    <property type="match status" value="1"/>
</dbReference>
<evidence type="ECO:0000256" key="3">
    <source>
        <dbReference type="ARBA" id="ARBA00004370"/>
    </source>
</evidence>
<dbReference type="GO" id="GO:0005783">
    <property type="term" value="C:endoplasmic reticulum"/>
    <property type="evidence" value="ECO:0007669"/>
    <property type="project" value="UniProtKB-SubCell"/>
</dbReference>
<reference evidence="7" key="1">
    <citation type="submission" date="2022-11" db="EMBL/GenBank/DDBJ databases">
        <title>Chromosomal genome sequence assembly and mating type (MAT) locus characterization of the leprose asexual lichenized fungus Lepraria neglecta (Nyl.) Erichsen.</title>
        <authorList>
            <person name="Allen J.L."/>
            <person name="Pfeffer B."/>
        </authorList>
    </citation>
    <scope>NUCLEOTIDE SEQUENCE</scope>
    <source>
        <strain evidence="7">Allen 5258</strain>
    </source>
</reference>
<sequence length="227" mass="25628">MEAPRATRSWTFRVENIPPGTTAEQLKGFFYTEDQPYIQVRSIVPAVDSYDLDGECAPHRGLQTTALETLVKSRAIVDLIRELRAESPTLTELNDKFRHVAKDIDILTCYELTPTKTTIEMPNGNWERKGPEVMMVPPDSARLFLPRETRVSCDANHIQIAKLKRGESGLYPSVKWAIKKALLKAVEEATVSLSRLQLPSGVAPGRLDTLRSWHSNSQRPQMQWDTA</sequence>
<dbReference type="Proteomes" id="UP001276659">
    <property type="component" value="Unassembled WGS sequence"/>
</dbReference>
<dbReference type="GO" id="GO:0005739">
    <property type="term" value="C:mitochondrion"/>
    <property type="evidence" value="ECO:0007669"/>
    <property type="project" value="UniProtKB-SubCell"/>
</dbReference>
<evidence type="ECO:0000256" key="1">
    <source>
        <dbReference type="ARBA" id="ARBA00004173"/>
    </source>
</evidence>
<dbReference type="AlphaFoldDB" id="A0AAD9Z599"/>
<protein>
    <submittedName>
        <fullName evidence="7">Uncharacterized protein</fullName>
    </submittedName>
</protein>
<evidence type="ECO:0000256" key="4">
    <source>
        <dbReference type="ARBA" id="ARBA00022824"/>
    </source>
</evidence>